<dbReference type="PATRIC" id="fig|1263868.3.peg.4343"/>
<dbReference type="Gene3D" id="3.30.360.10">
    <property type="entry name" value="Dihydrodipicolinate Reductase, domain 2"/>
    <property type="match status" value="1"/>
</dbReference>
<proteinExistence type="predicted"/>
<gene>
    <name evidence="3" type="ORF">RESH_04016</name>
</gene>
<evidence type="ECO:0000313" key="4">
    <source>
        <dbReference type="Proteomes" id="UP000011996"/>
    </source>
</evidence>
<accession>M5S1B9</accession>
<dbReference type="InterPro" id="IPR036291">
    <property type="entry name" value="NAD(P)-bd_dom_sf"/>
</dbReference>
<evidence type="ECO:0000313" key="3">
    <source>
        <dbReference type="EMBL" id="EMI25403.1"/>
    </source>
</evidence>
<feature type="domain" description="Gfo/Idh/MocA-like oxidoreductase bacterial type C-terminal" evidence="2">
    <location>
        <begin position="201"/>
        <end position="282"/>
    </location>
</feature>
<dbReference type="GO" id="GO:0000166">
    <property type="term" value="F:nucleotide binding"/>
    <property type="evidence" value="ECO:0007669"/>
    <property type="project" value="InterPro"/>
</dbReference>
<dbReference type="InterPro" id="IPR000683">
    <property type="entry name" value="Gfo/Idh/MocA-like_OxRdtase_N"/>
</dbReference>
<feature type="domain" description="Gfo/Idh/MocA-like oxidoreductase N-terminal" evidence="1">
    <location>
        <begin position="30"/>
        <end position="161"/>
    </location>
</feature>
<evidence type="ECO:0000259" key="2">
    <source>
        <dbReference type="Pfam" id="PF19051"/>
    </source>
</evidence>
<dbReference type="PANTHER" id="PTHR43818:SF5">
    <property type="entry name" value="OXIDOREDUCTASE FAMILY PROTEIN"/>
    <property type="match status" value="1"/>
</dbReference>
<dbReference type="STRING" id="1263868.RESH_04016"/>
<dbReference type="InterPro" id="IPR043906">
    <property type="entry name" value="Gfo/Idh/MocA_OxRdtase_bact_C"/>
</dbReference>
<evidence type="ECO:0000259" key="1">
    <source>
        <dbReference type="Pfam" id="PF01408"/>
    </source>
</evidence>
<feature type="domain" description="Gfo/Idh/MocA-like oxidoreductase bacterial type C-terminal" evidence="2">
    <location>
        <begin position="383"/>
        <end position="454"/>
    </location>
</feature>
<dbReference type="OrthoDB" id="9788246at2"/>
<dbReference type="AlphaFoldDB" id="M5S1B9"/>
<dbReference type="SUPFAM" id="SSF55347">
    <property type="entry name" value="Glyceraldehyde-3-phosphate dehydrogenase-like, C-terminal domain"/>
    <property type="match status" value="1"/>
</dbReference>
<dbReference type="Proteomes" id="UP000011996">
    <property type="component" value="Unassembled WGS sequence"/>
</dbReference>
<dbReference type="Pfam" id="PF19051">
    <property type="entry name" value="GFO_IDH_MocA_C2"/>
    <property type="match status" value="2"/>
</dbReference>
<dbReference type="Pfam" id="PF01408">
    <property type="entry name" value="GFO_IDH_MocA"/>
    <property type="match status" value="1"/>
</dbReference>
<reference evidence="3 4" key="1">
    <citation type="journal article" date="2013" name="Mar. Genomics">
        <title>Expression of sulfatases in Rhodopirellula baltica and the diversity of sulfatases in the genus Rhodopirellula.</title>
        <authorList>
            <person name="Wegner C.E."/>
            <person name="Richter-Heitmann T."/>
            <person name="Klindworth A."/>
            <person name="Klockow C."/>
            <person name="Richter M."/>
            <person name="Achstetter T."/>
            <person name="Glockner F.O."/>
            <person name="Harder J."/>
        </authorList>
    </citation>
    <scope>NUCLEOTIDE SEQUENCE [LARGE SCALE GENOMIC DNA]</scope>
    <source>
        <strain evidence="3 4">SH398</strain>
    </source>
</reference>
<organism evidence="3 4">
    <name type="scientific">Rhodopirellula europaea SH398</name>
    <dbReference type="NCBI Taxonomy" id="1263868"/>
    <lineage>
        <taxon>Bacteria</taxon>
        <taxon>Pseudomonadati</taxon>
        <taxon>Planctomycetota</taxon>
        <taxon>Planctomycetia</taxon>
        <taxon>Pirellulales</taxon>
        <taxon>Pirellulaceae</taxon>
        <taxon>Rhodopirellula</taxon>
    </lineage>
</organism>
<dbReference type="EMBL" id="ANOF01000126">
    <property type="protein sequence ID" value="EMI25403.1"/>
    <property type="molecule type" value="Genomic_DNA"/>
</dbReference>
<sequence length="457" mass="50859">MIAGGVAVGAGLTARDWTSLSRGESPSNRIRVGVIGTGVRGKYLIGNLPASAQVTAICDCATSRMAKTLDPNKEFAEVLADFRDRQAPRCNNYQDYRRLLDTEKLDAVIIATPDHHHVQAAMLALQAGLDVYLEKPISVTIREGRLLAEMVKATGRVLQVGSQQRTMEVNRFACEFIRDGGLGKVTRVDCPNYPGPISRSDYPAEAIPGGLNWDLFVGPTPMRPHNRKLWVKDEFEVNELLWRGWDLFRDYSGHLMTNWGAHNIDMVQYALGMDGSGPVKIAPLGGISETALEKDWKKKWRKKTPHPTGSFSDASRFRPVTMTYVDGTVLNFLPEVGTATFYGERGTMEISRNKFVTDPVDLVTSGPDAELIAKWDGGGHVARPHLQNWLDCIRSRKTPNASIEIGQRSVTVCHLANLVRELNRPLIWNPVKEQFENDDEANVALDRPRRKGFEIPT</sequence>
<dbReference type="InterPro" id="IPR050463">
    <property type="entry name" value="Gfo/Idh/MocA_oxidrdct_glycsds"/>
</dbReference>
<dbReference type="PANTHER" id="PTHR43818">
    <property type="entry name" value="BCDNA.GH03377"/>
    <property type="match status" value="1"/>
</dbReference>
<dbReference type="SUPFAM" id="SSF51735">
    <property type="entry name" value="NAD(P)-binding Rossmann-fold domains"/>
    <property type="match status" value="1"/>
</dbReference>
<protein>
    <submittedName>
        <fullName evidence="3">NADH-dependent dehydrogenase</fullName>
    </submittedName>
</protein>
<comment type="caution">
    <text evidence="3">The sequence shown here is derived from an EMBL/GenBank/DDBJ whole genome shotgun (WGS) entry which is preliminary data.</text>
</comment>
<dbReference type="Gene3D" id="3.40.50.720">
    <property type="entry name" value="NAD(P)-binding Rossmann-like Domain"/>
    <property type="match status" value="1"/>
</dbReference>
<name>M5S1B9_9BACT</name>